<accession>A0ABT2SHQ0</accession>
<comment type="caution">
    <text evidence="2">The sequence shown here is derived from an EMBL/GenBank/DDBJ whole genome shotgun (WGS) entry which is preliminary data.</text>
</comment>
<dbReference type="Gene3D" id="2.60.40.10">
    <property type="entry name" value="Immunoglobulins"/>
    <property type="match status" value="1"/>
</dbReference>
<keyword evidence="2" id="KW-0378">Hydrolase</keyword>
<dbReference type="SMART" id="SM00642">
    <property type="entry name" value="Aamy"/>
    <property type="match status" value="1"/>
</dbReference>
<dbReference type="SUPFAM" id="SSF51011">
    <property type="entry name" value="Glycosyl hydrolase domain"/>
    <property type="match status" value="1"/>
</dbReference>
<gene>
    <name evidence="2" type="ORF">OCV47_00335</name>
</gene>
<dbReference type="InterPro" id="IPR006047">
    <property type="entry name" value="GH13_cat_dom"/>
</dbReference>
<dbReference type="InterPro" id="IPR013780">
    <property type="entry name" value="Glyco_hydro_b"/>
</dbReference>
<sequence>MKKAFNIDEKTGEFYEPGVRMEEGGICFTVTVPAGAAASLCLYAKESGELAAEIPFSEKNTQGSLRTIKVRDLEEDAYRYQYKIQGKTVTDPHARKIWKSEDGKVTMGEFVPETFDWGKSRKPQIPYEEGIMYHLHVRNYTMHEKSGVAHRGTFLGLQEKIPYLKKLGVNQIILMPVCEFEEQETATEKLDKKGTPLKKVPLQKNYWGYKTGFYYAPKKNYSATENPVLECKNMVKAFHEHQMEVILEFYFTRETVLREQIKILQYWMEEYQIDGFRIMGDTDLARHLAGDPLFSDCKILSCYCGEIDEEMLQRSQMAEMNDGFMNDCRRILKGDEGMLEALAYRTRRNPSGYGVINYITSHDGFTLQDLVSYDQKHNEANGEQNRDGCQCNYSWNCGVEGESRKRDVTALRTRLKKDAMMMLLCSQGTPMLLAGDEFGNSQNGNNNPYCLDNEVAWVDWGAYKKNQKFVSFVRALIALRKSEKLLHCKKEYCFVDRKACGYPDLSYHSKKAWYGDFGYEKRQIGMLYCGSYVEEKRFLYVIYNFHPQPQELALPKLPEKMKWFWKIDTFQKDSVLTGVKAIEEKEKMIKIPERTVVLLIGEQECKDGDVESGRTF</sequence>
<dbReference type="RefSeq" id="WP_262652980.1">
    <property type="nucleotide sequence ID" value="NZ_JAOQKE010000001.1"/>
</dbReference>
<name>A0ABT2SHQ0_9FIRM</name>
<keyword evidence="3" id="KW-1185">Reference proteome</keyword>
<reference evidence="2 3" key="1">
    <citation type="journal article" date="2021" name="ISME Commun">
        <title>Automated analysis of genomic sequences facilitates high-throughput and comprehensive description of bacteria.</title>
        <authorList>
            <person name="Hitch T.C.A."/>
        </authorList>
    </citation>
    <scope>NUCLEOTIDE SEQUENCE [LARGE SCALE GENOMIC DNA]</scope>
    <source>
        <strain evidence="2 3">Sanger_29</strain>
    </source>
</reference>
<dbReference type="SUPFAM" id="SSF51445">
    <property type="entry name" value="(Trans)glycosidases"/>
    <property type="match status" value="1"/>
</dbReference>
<dbReference type="InterPro" id="IPR017853">
    <property type="entry name" value="GH"/>
</dbReference>
<dbReference type="Gene3D" id="3.20.20.80">
    <property type="entry name" value="Glycosidases"/>
    <property type="match status" value="2"/>
</dbReference>
<evidence type="ECO:0000313" key="2">
    <source>
        <dbReference type="EMBL" id="MCU6723815.1"/>
    </source>
</evidence>
<evidence type="ECO:0000259" key="1">
    <source>
        <dbReference type="SMART" id="SM00642"/>
    </source>
</evidence>
<dbReference type="EMBL" id="JAOQKE010000001">
    <property type="protein sequence ID" value="MCU6723815.1"/>
    <property type="molecule type" value="Genomic_DNA"/>
</dbReference>
<dbReference type="InterPro" id="IPR013783">
    <property type="entry name" value="Ig-like_fold"/>
</dbReference>
<dbReference type="Pfam" id="PF00128">
    <property type="entry name" value="Alpha-amylase"/>
    <property type="match status" value="1"/>
</dbReference>
<evidence type="ECO:0000313" key="3">
    <source>
        <dbReference type="Proteomes" id="UP001652338"/>
    </source>
</evidence>
<organism evidence="2 3">
    <name type="scientific">Muricoprocola aceti</name>
    <dbReference type="NCBI Taxonomy" id="2981772"/>
    <lineage>
        <taxon>Bacteria</taxon>
        <taxon>Bacillati</taxon>
        <taxon>Bacillota</taxon>
        <taxon>Clostridia</taxon>
        <taxon>Lachnospirales</taxon>
        <taxon>Lachnospiraceae</taxon>
        <taxon>Muricoprocola</taxon>
    </lineage>
</organism>
<dbReference type="PANTHER" id="PTHR43002">
    <property type="entry name" value="GLYCOGEN DEBRANCHING ENZYME"/>
    <property type="match status" value="1"/>
</dbReference>
<dbReference type="GO" id="GO:0016787">
    <property type="term" value="F:hydrolase activity"/>
    <property type="evidence" value="ECO:0007669"/>
    <property type="project" value="UniProtKB-KW"/>
</dbReference>
<proteinExistence type="predicted"/>
<protein>
    <submittedName>
        <fullName evidence="2">Alpha-amylase family glycosyl hydrolase</fullName>
    </submittedName>
</protein>
<dbReference type="Gene3D" id="2.60.40.1180">
    <property type="entry name" value="Golgi alpha-mannosidase II"/>
    <property type="match status" value="1"/>
</dbReference>
<feature type="domain" description="Glycosyl hydrolase family 13 catalytic" evidence="1">
    <location>
        <begin position="130"/>
        <end position="480"/>
    </location>
</feature>
<dbReference type="Proteomes" id="UP001652338">
    <property type="component" value="Unassembled WGS sequence"/>
</dbReference>